<dbReference type="GO" id="GO:0003677">
    <property type="term" value="F:DNA binding"/>
    <property type="evidence" value="ECO:0007669"/>
    <property type="project" value="UniProtKB-UniRule"/>
</dbReference>
<dbReference type="EMBL" id="FOIN01000063">
    <property type="protein sequence ID" value="SET88038.1"/>
    <property type="molecule type" value="Genomic_DNA"/>
</dbReference>
<proteinExistence type="predicted"/>
<keyword evidence="1 3" id="KW-0238">DNA-binding</keyword>
<feature type="domain" description="Tyr recombinase" evidence="4">
    <location>
        <begin position="202"/>
        <end position="387"/>
    </location>
</feature>
<dbReference type="GO" id="GO:0015074">
    <property type="term" value="P:DNA integration"/>
    <property type="evidence" value="ECO:0007669"/>
    <property type="project" value="InterPro"/>
</dbReference>
<dbReference type="InterPro" id="IPR013762">
    <property type="entry name" value="Integrase-like_cat_sf"/>
</dbReference>
<dbReference type="OrthoDB" id="9785687at2"/>
<organism evidence="6 7">
    <name type="scientific">Thomasclavelia cocleata</name>
    <dbReference type="NCBI Taxonomy" id="69824"/>
    <lineage>
        <taxon>Bacteria</taxon>
        <taxon>Bacillati</taxon>
        <taxon>Bacillota</taxon>
        <taxon>Erysipelotrichia</taxon>
        <taxon>Erysipelotrichales</taxon>
        <taxon>Coprobacillaceae</taxon>
        <taxon>Thomasclavelia</taxon>
    </lineage>
</organism>
<dbReference type="InterPro" id="IPR010998">
    <property type="entry name" value="Integrase_recombinase_N"/>
</dbReference>
<dbReference type="Pfam" id="PF00589">
    <property type="entry name" value="Phage_integrase"/>
    <property type="match status" value="1"/>
</dbReference>
<dbReference type="PROSITE" id="PS51900">
    <property type="entry name" value="CB"/>
    <property type="match status" value="1"/>
</dbReference>
<dbReference type="AlphaFoldDB" id="A0A1I0HXE0"/>
<dbReference type="PANTHER" id="PTHR30349">
    <property type="entry name" value="PHAGE INTEGRASE-RELATED"/>
    <property type="match status" value="1"/>
</dbReference>
<sequence>MNNIIFLSQELLTFLRKSHYKESTLAKYERELKVLQRFCETHGTRDYTIELGNKYAEDIYIDGHFSAHRYFDRGRVTRLLNFYLDNGYFELVIKQRMKFDDPQIRFQNEYNNYKSYIYQKDLRNSTKHNYSYDVYMFLNYLSKTDLDHIDNLSIELIYSYLSTINVDSQRHALCGLRSYLQFINRIDLLQRIKGIRSPRTKKIISVLSDDEKMRIQNVLNSDKVTIRDKAIFLLGYVLGMRACDIVTLKLTDINWENDCIQFIQSKTGNAVKLPLCTDIGNALFLYITLEREKSDCDNIFISHYPPYNSLVDHSACYQVVRKIMNLADIPMDNRFFGVHFLRHNTASSLVRSGVSLGTISAILGHSDPNSTNVYISTDSEKLKECVLSMKEIGMDGELYE</sequence>
<dbReference type="RefSeq" id="WP_092356932.1">
    <property type="nucleotide sequence ID" value="NZ_FOIN01000063.1"/>
</dbReference>
<dbReference type="Proteomes" id="UP000198558">
    <property type="component" value="Unassembled WGS sequence"/>
</dbReference>
<dbReference type="GeneID" id="78289615"/>
<keyword evidence="7" id="KW-1185">Reference proteome</keyword>
<dbReference type="InterPro" id="IPR044068">
    <property type="entry name" value="CB"/>
</dbReference>
<gene>
    <name evidence="6" type="ORF">SAMN04489758_1634</name>
</gene>
<evidence type="ECO:0000259" key="4">
    <source>
        <dbReference type="PROSITE" id="PS51898"/>
    </source>
</evidence>
<evidence type="ECO:0000256" key="3">
    <source>
        <dbReference type="PROSITE-ProRule" id="PRU01248"/>
    </source>
</evidence>
<evidence type="ECO:0000259" key="5">
    <source>
        <dbReference type="PROSITE" id="PS51900"/>
    </source>
</evidence>
<keyword evidence="2" id="KW-0233">DNA recombination</keyword>
<dbReference type="Gene3D" id="1.10.150.130">
    <property type="match status" value="1"/>
</dbReference>
<evidence type="ECO:0000256" key="1">
    <source>
        <dbReference type="ARBA" id="ARBA00023125"/>
    </source>
</evidence>
<evidence type="ECO:0000313" key="6">
    <source>
        <dbReference type="EMBL" id="SET88038.1"/>
    </source>
</evidence>
<dbReference type="InterPro" id="IPR050090">
    <property type="entry name" value="Tyrosine_recombinase_XerCD"/>
</dbReference>
<dbReference type="PROSITE" id="PS51898">
    <property type="entry name" value="TYR_RECOMBINASE"/>
    <property type="match status" value="1"/>
</dbReference>
<dbReference type="InterPro" id="IPR002104">
    <property type="entry name" value="Integrase_catalytic"/>
</dbReference>
<reference evidence="7" key="1">
    <citation type="submission" date="2016-10" db="EMBL/GenBank/DDBJ databases">
        <authorList>
            <person name="Varghese N."/>
            <person name="Submissions S."/>
        </authorList>
    </citation>
    <scope>NUCLEOTIDE SEQUENCE [LARGE SCALE GENOMIC DNA]</scope>
    <source>
        <strain evidence="7">DSM 1551</strain>
    </source>
</reference>
<dbReference type="GO" id="GO:0006310">
    <property type="term" value="P:DNA recombination"/>
    <property type="evidence" value="ECO:0007669"/>
    <property type="project" value="UniProtKB-KW"/>
</dbReference>
<accession>A0A1I0HXE0</accession>
<feature type="domain" description="Core-binding (CB)" evidence="5">
    <location>
        <begin position="97"/>
        <end position="184"/>
    </location>
</feature>
<protein>
    <submittedName>
        <fullName evidence="6">Site-specific recombinase XerD</fullName>
    </submittedName>
</protein>
<dbReference type="PANTHER" id="PTHR30349:SF90">
    <property type="entry name" value="TYROSINE RECOMBINASE XERD"/>
    <property type="match status" value="1"/>
</dbReference>
<evidence type="ECO:0000256" key="2">
    <source>
        <dbReference type="ARBA" id="ARBA00023172"/>
    </source>
</evidence>
<dbReference type="InterPro" id="IPR011010">
    <property type="entry name" value="DNA_brk_join_enz"/>
</dbReference>
<dbReference type="Gene3D" id="1.10.443.10">
    <property type="entry name" value="Intergrase catalytic core"/>
    <property type="match status" value="1"/>
</dbReference>
<name>A0A1I0HXE0_9FIRM</name>
<evidence type="ECO:0000313" key="7">
    <source>
        <dbReference type="Proteomes" id="UP000198558"/>
    </source>
</evidence>
<dbReference type="SUPFAM" id="SSF56349">
    <property type="entry name" value="DNA breaking-rejoining enzymes"/>
    <property type="match status" value="1"/>
</dbReference>